<dbReference type="InterPro" id="IPR002347">
    <property type="entry name" value="SDR_fam"/>
</dbReference>
<name>A0A8A4ZGQ1_9MICO</name>
<evidence type="ECO:0000256" key="2">
    <source>
        <dbReference type="ARBA" id="ARBA00023002"/>
    </source>
</evidence>
<dbReference type="AlphaFoldDB" id="A0A8A4ZGQ1"/>
<dbReference type="Gene3D" id="3.40.50.720">
    <property type="entry name" value="NAD(P)-binding Rossmann-like Domain"/>
    <property type="match status" value="1"/>
</dbReference>
<dbReference type="Pfam" id="PF13561">
    <property type="entry name" value="adh_short_C2"/>
    <property type="match status" value="1"/>
</dbReference>
<dbReference type="GO" id="GO:0016491">
    <property type="term" value="F:oxidoreductase activity"/>
    <property type="evidence" value="ECO:0007669"/>
    <property type="project" value="UniProtKB-KW"/>
</dbReference>
<gene>
    <name evidence="3" type="ORF">J4E96_09155</name>
</gene>
<dbReference type="PANTHER" id="PTHR43477:SF1">
    <property type="entry name" value="DIHYDROANTICAPSIN 7-DEHYDROGENASE"/>
    <property type="match status" value="1"/>
</dbReference>
<sequence>MSIRTGAATRAGFPGMADYAASKAAVEGYSLGAARDLAHRGITVNVIQTGFFDTHMKPADSPAAAMFLPNTAMGRYGRSEEIAAGVVFLASPGASSITGAILRIDGGYGA</sequence>
<dbReference type="SUPFAM" id="SSF51735">
    <property type="entry name" value="NAD(P)-binding Rossmann-fold domains"/>
    <property type="match status" value="1"/>
</dbReference>
<dbReference type="EMBL" id="CP071868">
    <property type="protein sequence ID" value="QTE31064.1"/>
    <property type="molecule type" value="Genomic_DNA"/>
</dbReference>
<proteinExistence type="inferred from homology"/>
<keyword evidence="4" id="KW-1185">Reference proteome</keyword>
<evidence type="ECO:0000313" key="4">
    <source>
        <dbReference type="Proteomes" id="UP000663937"/>
    </source>
</evidence>
<accession>A0A8A4ZGQ1</accession>
<dbReference type="InterPro" id="IPR051122">
    <property type="entry name" value="SDR_DHRS6-like"/>
</dbReference>
<dbReference type="Proteomes" id="UP000663937">
    <property type="component" value="Chromosome"/>
</dbReference>
<dbReference type="PANTHER" id="PTHR43477">
    <property type="entry name" value="DIHYDROANTICAPSIN 7-DEHYDROGENASE"/>
    <property type="match status" value="1"/>
</dbReference>
<dbReference type="KEGG" id="psic:J4E96_09155"/>
<dbReference type="InterPro" id="IPR036291">
    <property type="entry name" value="NAD(P)-bd_dom_sf"/>
</dbReference>
<keyword evidence="2" id="KW-0560">Oxidoreductase</keyword>
<evidence type="ECO:0000313" key="3">
    <source>
        <dbReference type="EMBL" id="QTE31064.1"/>
    </source>
</evidence>
<evidence type="ECO:0000256" key="1">
    <source>
        <dbReference type="ARBA" id="ARBA00006484"/>
    </source>
</evidence>
<reference evidence="3" key="1">
    <citation type="submission" date="2021-03" db="EMBL/GenBank/DDBJ databases">
        <title>Pengzhenrongella sicca gen. nov., sp. nov., a new member of suborder Micrococcineae isolated from High-Arctic tundra soil.</title>
        <authorList>
            <person name="Peng F."/>
        </authorList>
    </citation>
    <scope>NUCLEOTIDE SEQUENCE</scope>
    <source>
        <strain evidence="3">LRZ-2</strain>
    </source>
</reference>
<comment type="similarity">
    <text evidence="1">Belongs to the short-chain dehydrogenases/reductases (SDR) family.</text>
</comment>
<protein>
    <submittedName>
        <fullName evidence="3">SDR family oxidoreductase</fullName>
    </submittedName>
</protein>
<organism evidence="3 4">
    <name type="scientific">Pengzhenrongella sicca</name>
    <dbReference type="NCBI Taxonomy" id="2819238"/>
    <lineage>
        <taxon>Bacteria</taxon>
        <taxon>Bacillati</taxon>
        <taxon>Actinomycetota</taxon>
        <taxon>Actinomycetes</taxon>
        <taxon>Micrococcales</taxon>
        <taxon>Pengzhenrongella</taxon>
    </lineage>
</organism>